<accession>A0A1W1IEK4</accession>
<evidence type="ECO:0000313" key="4">
    <source>
        <dbReference type="EMBL" id="SLM51309.1"/>
    </source>
</evidence>
<keyword evidence="5" id="KW-1185">Reference proteome</keyword>
<name>A0A1W1IEK4_9LACT</name>
<dbReference type="SUPFAM" id="SSF55856">
    <property type="entry name" value="Cytochrome b5-like heme/steroid binding domain"/>
    <property type="match status" value="1"/>
</dbReference>
<feature type="signal peptide" evidence="2">
    <location>
        <begin position="1"/>
        <end position="25"/>
    </location>
</feature>
<keyword evidence="2" id="KW-0732">Signal</keyword>
<evidence type="ECO:0000256" key="1">
    <source>
        <dbReference type="SAM" id="MobiDB-lite"/>
    </source>
</evidence>
<dbReference type="InterPro" id="IPR036400">
    <property type="entry name" value="Cyt_B5-like_heme/steroid_sf"/>
</dbReference>
<evidence type="ECO:0000313" key="5">
    <source>
        <dbReference type="Proteomes" id="UP000195985"/>
    </source>
</evidence>
<dbReference type="EMBL" id="FWEY01000002">
    <property type="protein sequence ID" value="SLM51309.1"/>
    <property type="molecule type" value="Genomic_DNA"/>
</dbReference>
<gene>
    <name evidence="4" type="ORF">TPAS_985</name>
</gene>
<evidence type="ECO:0000259" key="3">
    <source>
        <dbReference type="SMART" id="SM01117"/>
    </source>
</evidence>
<feature type="region of interest" description="Disordered" evidence="1">
    <location>
        <begin position="30"/>
        <end position="55"/>
    </location>
</feature>
<dbReference type="InterPro" id="IPR001199">
    <property type="entry name" value="Cyt_B5-like_heme/steroid-bd"/>
</dbReference>
<dbReference type="Proteomes" id="UP000195985">
    <property type="component" value="Unassembled WGS sequence"/>
</dbReference>
<proteinExistence type="predicted"/>
<dbReference type="Gene3D" id="3.10.120.10">
    <property type="entry name" value="Cytochrome b5-like heme/steroid binding domain"/>
    <property type="match status" value="1"/>
</dbReference>
<dbReference type="SMART" id="SM01117">
    <property type="entry name" value="Cyt-b5"/>
    <property type="match status" value="1"/>
</dbReference>
<protein>
    <recommendedName>
        <fullName evidence="3">Cytochrome b5 heme-binding domain-containing protein</fullName>
    </recommendedName>
</protein>
<dbReference type="AlphaFoldDB" id="A0A1W1IEK4"/>
<feature type="chain" id="PRO_5039492906" description="Cytochrome b5 heme-binding domain-containing protein" evidence="2">
    <location>
        <begin position="26"/>
        <end position="133"/>
    </location>
</feature>
<organism evidence="4 5">
    <name type="scientific">Trichococcus pasteurii</name>
    <dbReference type="NCBI Taxonomy" id="43064"/>
    <lineage>
        <taxon>Bacteria</taxon>
        <taxon>Bacillati</taxon>
        <taxon>Bacillota</taxon>
        <taxon>Bacilli</taxon>
        <taxon>Lactobacillales</taxon>
        <taxon>Carnobacteriaceae</taxon>
        <taxon>Trichococcus</taxon>
    </lineage>
</organism>
<dbReference type="Pfam" id="PF00173">
    <property type="entry name" value="Cyt-b5"/>
    <property type="match status" value="1"/>
</dbReference>
<evidence type="ECO:0000256" key="2">
    <source>
        <dbReference type="SAM" id="SignalP"/>
    </source>
</evidence>
<dbReference type="PROSITE" id="PS51257">
    <property type="entry name" value="PROKAR_LIPOPROTEIN"/>
    <property type="match status" value="1"/>
</dbReference>
<dbReference type="STRING" id="43064.SAMN04488086_101176"/>
<reference evidence="5" key="1">
    <citation type="submission" date="2016-04" db="EMBL/GenBank/DDBJ databases">
        <authorList>
            <person name="Strepis N."/>
        </authorList>
    </citation>
    <scope>NUCLEOTIDE SEQUENCE [LARGE SCALE GENOMIC DNA]</scope>
</reference>
<feature type="domain" description="Cytochrome b5 heme-binding" evidence="3">
    <location>
        <begin position="59"/>
        <end position="132"/>
    </location>
</feature>
<sequence length="133" mass="14071">MPRRKLSMMLQVGLTGLLLVACAPATVEDSATTSSEVVSVSSSSEEGATDSSATEMRTFTLEELSQYNGKDGQPAYVAVDGVVYDVTNVEAWKNGDHKLGLTAGNELTEEITNQSPHGLKVLEGLPIVGELVE</sequence>